<proteinExistence type="predicted"/>
<keyword evidence="4" id="KW-1185">Reference proteome</keyword>
<evidence type="ECO:0000313" key="4">
    <source>
        <dbReference type="Proteomes" id="UP001459277"/>
    </source>
</evidence>
<dbReference type="PANTHER" id="PTHR47186">
    <property type="entry name" value="LEUCINE-RICH REPEAT-CONTAINING PROTEIN 57"/>
    <property type="match status" value="1"/>
</dbReference>
<protein>
    <recommendedName>
        <fullName evidence="2">R13L1/DRL21-like LRR repeat region domain-containing protein</fullName>
    </recommendedName>
</protein>
<evidence type="ECO:0000313" key="3">
    <source>
        <dbReference type="EMBL" id="KAL0007346.1"/>
    </source>
</evidence>
<comment type="caution">
    <text evidence="3">The sequence shown here is derived from an EMBL/GenBank/DDBJ whole genome shotgun (WGS) entry which is preliminary data.</text>
</comment>
<dbReference type="AlphaFoldDB" id="A0AAW2DAF1"/>
<dbReference type="GO" id="GO:0000166">
    <property type="term" value="F:nucleotide binding"/>
    <property type="evidence" value="ECO:0007669"/>
    <property type="project" value="UniProtKB-KW"/>
</dbReference>
<dbReference type="Gene3D" id="3.80.10.10">
    <property type="entry name" value="Ribonuclease Inhibitor"/>
    <property type="match status" value="1"/>
</dbReference>
<dbReference type="SUPFAM" id="SSF52058">
    <property type="entry name" value="L domain-like"/>
    <property type="match status" value="1"/>
</dbReference>
<accession>A0AAW2DAF1</accession>
<dbReference type="Pfam" id="PF25019">
    <property type="entry name" value="LRR_R13L1-DRL21"/>
    <property type="match status" value="1"/>
</dbReference>
<feature type="chain" id="PRO_5043766469" description="R13L1/DRL21-like LRR repeat region domain-containing protein" evidence="1">
    <location>
        <begin position="25"/>
        <end position="244"/>
    </location>
</feature>
<dbReference type="Proteomes" id="UP001459277">
    <property type="component" value="Unassembled WGS sequence"/>
</dbReference>
<dbReference type="PANTHER" id="PTHR47186:SF18">
    <property type="entry name" value="RX N-TERMINAL DOMAIN-CONTAINING PROTEIN"/>
    <property type="match status" value="1"/>
</dbReference>
<evidence type="ECO:0000259" key="2">
    <source>
        <dbReference type="Pfam" id="PF25019"/>
    </source>
</evidence>
<name>A0AAW2DAF1_9ROSI</name>
<dbReference type="InterPro" id="IPR056789">
    <property type="entry name" value="LRR_R13L1-DRL21"/>
</dbReference>
<sequence length="244" mass="27609">MAGAFIGEALAFAAIGMLVEKVASVVDYFEGRKLNDELLQKLKIILKSANVVLIDAMVKEITNSAVKEWLNKLKDAVYDADDLLDEIATEALQYAMESNLKDKMYLSELELLWCEDHVTHNSENEKNVLTQLRPHTNLKSLFIEQYCGTKLPSWLGDDSFLNMVSLVLYNCKYCFSLPPLGQLPTLKELSIVGFHGISCVDREFYGNATKPFKALETLTFEGLPKWEEWVSLEGEDEIRDFPAL</sequence>
<feature type="signal peptide" evidence="1">
    <location>
        <begin position="1"/>
        <end position="24"/>
    </location>
</feature>
<dbReference type="GO" id="GO:0006952">
    <property type="term" value="P:defense response"/>
    <property type="evidence" value="ECO:0007669"/>
    <property type="project" value="UniProtKB-KW"/>
</dbReference>
<evidence type="ECO:0000256" key="1">
    <source>
        <dbReference type="SAM" id="SignalP"/>
    </source>
</evidence>
<feature type="domain" description="R13L1/DRL21-like LRR repeat region" evidence="2">
    <location>
        <begin position="93"/>
        <end position="193"/>
    </location>
</feature>
<gene>
    <name evidence="3" type="ORF">SO802_008848</name>
</gene>
<reference evidence="3 4" key="1">
    <citation type="submission" date="2024-01" db="EMBL/GenBank/DDBJ databases">
        <title>A telomere-to-telomere, gap-free genome of sweet tea (Lithocarpus litseifolius).</title>
        <authorList>
            <person name="Zhou J."/>
        </authorList>
    </citation>
    <scope>NUCLEOTIDE SEQUENCE [LARGE SCALE GENOMIC DNA]</scope>
    <source>
        <strain evidence="3">Zhou-2022a</strain>
        <tissue evidence="3">Leaf</tissue>
    </source>
</reference>
<dbReference type="EMBL" id="JAZDWU010000003">
    <property type="protein sequence ID" value="KAL0007346.1"/>
    <property type="molecule type" value="Genomic_DNA"/>
</dbReference>
<organism evidence="3 4">
    <name type="scientific">Lithocarpus litseifolius</name>
    <dbReference type="NCBI Taxonomy" id="425828"/>
    <lineage>
        <taxon>Eukaryota</taxon>
        <taxon>Viridiplantae</taxon>
        <taxon>Streptophyta</taxon>
        <taxon>Embryophyta</taxon>
        <taxon>Tracheophyta</taxon>
        <taxon>Spermatophyta</taxon>
        <taxon>Magnoliopsida</taxon>
        <taxon>eudicotyledons</taxon>
        <taxon>Gunneridae</taxon>
        <taxon>Pentapetalae</taxon>
        <taxon>rosids</taxon>
        <taxon>fabids</taxon>
        <taxon>Fagales</taxon>
        <taxon>Fagaceae</taxon>
        <taxon>Lithocarpus</taxon>
    </lineage>
</organism>
<dbReference type="InterPro" id="IPR032675">
    <property type="entry name" value="LRR_dom_sf"/>
</dbReference>
<keyword evidence="1" id="KW-0732">Signal</keyword>